<evidence type="ECO:0000313" key="3">
    <source>
        <dbReference type="Proteomes" id="UP000014137"/>
    </source>
</evidence>
<gene>
    <name evidence="2" type="ORF">C791_8326</name>
</gene>
<reference evidence="2 3" key="1">
    <citation type="submission" date="2012-10" db="EMBL/GenBank/DDBJ databases">
        <title>Genome assembly of Amycolatopsis azurea DSM 43854.</title>
        <authorList>
            <person name="Khatri I."/>
            <person name="Kaur I."/>
            <person name="Subramanian S."/>
            <person name="Mayilraj S."/>
        </authorList>
    </citation>
    <scope>NUCLEOTIDE SEQUENCE [LARGE SCALE GENOMIC DNA]</scope>
    <source>
        <strain evidence="2 3">DSM 43854</strain>
    </source>
</reference>
<dbReference type="EMBL" id="ANMG01000093">
    <property type="protein sequence ID" value="EMD22612.1"/>
    <property type="molecule type" value="Genomic_DNA"/>
</dbReference>
<dbReference type="PATRIC" id="fig|1238180.3.peg.7712"/>
<name>M2Q957_9PSEU</name>
<feature type="region of interest" description="Disordered" evidence="1">
    <location>
        <begin position="1"/>
        <end position="53"/>
    </location>
</feature>
<proteinExistence type="predicted"/>
<protein>
    <submittedName>
        <fullName evidence="2">Uncharacterized protein</fullName>
    </submittedName>
</protein>
<evidence type="ECO:0000313" key="2">
    <source>
        <dbReference type="EMBL" id="EMD22612.1"/>
    </source>
</evidence>
<sequence length="53" mass="5573">MPTSSTVGKRPAKVRETTSGPPVPGCRRGDFSGLTVTLSGPKHLGRPQSPDRD</sequence>
<dbReference type="Proteomes" id="UP000014137">
    <property type="component" value="Unassembled WGS sequence"/>
</dbReference>
<comment type="caution">
    <text evidence="2">The sequence shown here is derived from an EMBL/GenBank/DDBJ whole genome shotgun (WGS) entry which is preliminary data.</text>
</comment>
<organism evidence="2 3">
    <name type="scientific">Amycolatopsis azurea DSM 43854</name>
    <dbReference type="NCBI Taxonomy" id="1238180"/>
    <lineage>
        <taxon>Bacteria</taxon>
        <taxon>Bacillati</taxon>
        <taxon>Actinomycetota</taxon>
        <taxon>Actinomycetes</taxon>
        <taxon>Pseudonocardiales</taxon>
        <taxon>Pseudonocardiaceae</taxon>
        <taxon>Amycolatopsis</taxon>
    </lineage>
</organism>
<dbReference type="AlphaFoldDB" id="M2Q957"/>
<accession>M2Q957</accession>
<evidence type="ECO:0000256" key="1">
    <source>
        <dbReference type="SAM" id="MobiDB-lite"/>
    </source>
</evidence>